<name>A0A1H0W2H4_9CLOT</name>
<keyword evidence="1" id="KW-0812">Transmembrane</keyword>
<protein>
    <submittedName>
        <fullName evidence="4">Uncharacterized protein</fullName>
    </submittedName>
</protein>
<dbReference type="InterPro" id="IPR040680">
    <property type="entry name" value="DUF5643"/>
</dbReference>
<keyword evidence="1" id="KW-0472">Membrane</keyword>
<sequence>MSNKQFSDIEIPENIDLIINNGIERADKEIKLKKSNKRKFNITITAASILFFFILGFANPALAAKIPIVGSVFDNIEKNIYFPGNYSEYATAVNETVSNNGISITLSDILCDGEGLYVTYVVESEEPFKYTSWGDGPLTRNQLLTREAYNNVSFSKDELDNSGIAGLEGKFIDDNTFIGMERYYLKSLNTEVPDNFDFQTKLTSVRTKALDDSEKNQTFNGTWAFKVPVKVDKAISKNIDIDYTQAGFYLDSMSITPFRITINSRNPGTTLYFVRVFDDKNNQLKIESSSGFDENKQISYFESMDKDSKSLRIEIYHDILEKGKINYNEDGSTNTDYKKVGQEILLEKTINLE</sequence>
<keyword evidence="5" id="KW-1185">Reference proteome</keyword>
<evidence type="ECO:0000259" key="2">
    <source>
        <dbReference type="Pfam" id="PF13786"/>
    </source>
</evidence>
<dbReference type="AlphaFoldDB" id="A0A1H0W2H4"/>
<feature type="transmembrane region" description="Helical" evidence="1">
    <location>
        <begin position="40"/>
        <end position="58"/>
    </location>
</feature>
<evidence type="ECO:0000256" key="1">
    <source>
        <dbReference type="SAM" id="Phobius"/>
    </source>
</evidence>
<feature type="domain" description="DUF4179" evidence="2">
    <location>
        <begin position="36"/>
        <end position="124"/>
    </location>
</feature>
<dbReference type="RefSeq" id="WP_089973635.1">
    <property type="nucleotide sequence ID" value="NZ_FNJM01000027.1"/>
</dbReference>
<dbReference type="Pfam" id="PF13786">
    <property type="entry name" value="DUF4179"/>
    <property type="match status" value="1"/>
</dbReference>
<evidence type="ECO:0000259" key="3">
    <source>
        <dbReference type="Pfam" id="PF18705"/>
    </source>
</evidence>
<evidence type="ECO:0000313" key="4">
    <source>
        <dbReference type="EMBL" id="SDP84691.1"/>
    </source>
</evidence>
<dbReference type="OrthoDB" id="2064324at2"/>
<dbReference type="InterPro" id="IPR025436">
    <property type="entry name" value="DUF4179"/>
</dbReference>
<organism evidence="4 5">
    <name type="scientific">Clostridium gasigenes</name>
    <dbReference type="NCBI Taxonomy" id="94869"/>
    <lineage>
        <taxon>Bacteria</taxon>
        <taxon>Bacillati</taxon>
        <taxon>Bacillota</taxon>
        <taxon>Clostridia</taxon>
        <taxon>Eubacteriales</taxon>
        <taxon>Clostridiaceae</taxon>
        <taxon>Clostridium</taxon>
    </lineage>
</organism>
<keyword evidence="1" id="KW-1133">Transmembrane helix</keyword>
<dbReference type="STRING" id="94869.SAMN04488529_1273"/>
<reference evidence="4 5" key="1">
    <citation type="submission" date="2016-10" db="EMBL/GenBank/DDBJ databases">
        <authorList>
            <person name="de Groot N.N."/>
        </authorList>
    </citation>
    <scope>NUCLEOTIDE SEQUENCE [LARGE SCALE GENOMIC DNA]</scope>
    <source>
        <strain evidence="4 5">DSM 12272</strain>
    </source>
</reference>
<feature type="domain" description="DUF5643" evidence="3">
    <location>
        <begin position="235"/>
        <end position="329"/>
    </location>
</feature>
<gene>
    <name evidence="4" type="ORF">SAMN04488529_1273</name>
</gene>
<evidence type="ECO:0000313" key="5">
    <source>
        <dbReference type="Proteomes" id="UP000198597"/>
    </source>
</evidence>
<dbReference type="EMBL" id="FNJM01000027">
    <property type="protein sequence ID" value="SDP84691.1"/>
    <property type="molecule type" value="Genomic_DNA"/>
</dbReference>
<dbReference type="Pfam" id="PF18705">
    <property type="entry name" value="DUF5643"/>
    <property type="match status" value="1"/>
</dbReference>
<proteinExistence type="predicted"/>
<dbReference type="Proteomes" id="UP000198597">
    <property type="component" value="Unassembled WGS sequence"/>
</dbReference>
<dbReference type="Gene3D" id="2.60.40.1630">
    <property type="entry name" value="bacillus anthracis domain"/>
    <property type="match status" value="1"/>
</dbReference>
<accession>A0A1H0W2H4</accession>